<dbReference type="InterPro" id="IPR058236">
    <property type="entry name" value="Rex_actinobacterial-type"/>
</dbReference>
<dbReference type="InterPro" id="IPR036390">
    <property type="entry name" value="WH_DNA-bd_sf"/>
</dbReference>
<dbReference type="AlphaFoldDB" id="A0A3D8P4A1"/>
<dbReference type="SUPFAM" id="SSF51735">
    <property type="entry name" value="NAD(P)-binding Rossmann-fold domains"/>
    <property type="match status" value="1"/>
</dbReference>
<dbReference type="RefSeq" id="WP_115792174.1">
    <property type="nucleotide sequence ID" value="NZ_QSLN01000003.1"/>
</dbReference>
<comment type="similarity">
    <text evidence="7">Belongs to the transcriptional regulatory Rex family.</text>
</comment>
<dbReference type="GO" id="GO:0005737">
    <property type="term" value="C:cytoplasm"/>
    <property type="evidence" value="ECO:0007669"/>
    <property type="project" value="UniProtKB-SubCell"/>
</dbReference>
<evidence type="ECO:0000256" key="6">
    <source>
        <dbReference type="ARBA" id="ARBA00023163"/>
    </source>
</evidence>
<dbReference type="InterPro" id="IPR009718">
    <property type="entry name" value="Rex_DNA-bd_C_dom"/>
</dbReference>
<dbReference type="PANTHER" id="PTHR35786:SF1">
    <property type="entry name" value="REDOX-SENSING TRANSCRIPTIONAL REPRESSOR REX 1"/>
    <property type="match status" value="1"/>
</dbReference>
<dbReference type="NCBIfam" id="NF003994">
    <property type="entry name" value="PRK05472.2-3"/>
    <property type="match status" value="1"/>
</dbReference>
<organism evidence="9 10">
    <name type="scientific">Ammonifex thiophilus</name>
    <dbReference type="NCBI Taxonomy" id="444093"/>
    <lineage>
        <taxon>Bacteria</taxon>
        <taxon>Bacillati</taxon>
        <taxon>Bacillota</taxon>
        <taxon>Clostridia</taxon>
        <taxon>Thermoanaerobacterales</taxon>
        <taxon>Thermoanaerobacteraceae</taxon>
        <taxon>Ammonifex</taxon>
    </lineage>
</organism>
<sequence>MKVLRVPEATIGRLSVYSRYLEQLDKNGVTTISSGEIAKGVGVSPAQVRKDLAYFGEFGTRGVGYNVKDLIHYLHRILGLTHPWPVVVVGAGNLGTALCAYRGFRDRGFHIVGVFDNDLLKIGKRIQDLEVLPVEKIPEVVKEHGVRIGIIAVPQQAVQEVADILVRSGVEALLTFGSVAVRVPPHVIVRNIDLTIKLEILTFYLNFRETHPATWLEPNI</sequence>
<accession>A0A3D8P4A1</accession>
<dbReference type="SUPFAM" id="SSF46785">
    <property type="entry name" value="Winged helix' DNA-binding domain"/>
    <property type="match status" value="1"/>
</dbReference>
<dbReference type="Pfam" id="PF06971">
    <property type="entry name" value="Put_DNA-bind_N"/>
    <property type="match status" value="1"/>
</dbReference>
<keyword evidence="2 7" id="KW-0678">Repressor</keyword>
<comment type="subcellular location">
    <subcellularLocation>
        <location evidence="7">Cytoplasm</location>
    </subcellularLocation>
</comment>
<dbReference type="Gene3D" id="3.40.50.720">
    <property type="entry name" value="NAD(P)-binding Rossmann-like Domain"/>
    <property type="match status" value="1"/>
</dbReference>
<dbReference type="Pfam" id="PF02629">
    <property type="entry name" value="CoA_binding"/>
    <property type="match status" value="1"/>
</dbReference>
<keyword evidence="6 7" id="KW-0804">Transcription</keyword>
<evidence type="ECO:0000256" key="5">
    <source>
        <dbReference type="ARBA" id="ARBA00023125"/>
    </source>
</evidence>
<feature type="DNA-binding region" description="H-T-H motif" evidence="7">
    <location>
        <begin position="16"/>
        <end position="55"/>
    </location>
</feature>
<gene>
    <name evidence="7" type="primary">rex</name>
    <name evidence="9" type="ORF">DXX99_03730</name>
</gene>
<keyword evidence="5 7" id="KW-0238">DNA-binding</keyword>
<dbReference type="OrthoDB" id="9784760at2"/>
<dbReference type="Gene3D" id="1.10.10.10">
    <property type="entry name" value="Winged helix-like DNA-binding domain superfamily/Winged helix DNA-binding domain"/>
    <property type="match status" value="1"/>
</dbReference>
<protein>
    <recommendedName>
        <fullName evidence="7">Redox-sensing transcriptional repressor Rex</fullName>
    </recommendedName>
</protein>
<dbReference type="GO" id="GO:0045892">
    <property type="term" value="P:negative regulation of DNA-templated transcription"/>
    <property type="evidence" value="ECO:0007669"/>
    <property type="project" value="InterPro"/>
</dbReference>
<dbReference type="NCBIfam" id="NF003989">
    <property type="entry name" value="PRK05472.1-3"/>
    <property type="match status" value="1"/>
</dbReference>
<keyword evidence="1 7" id="KW-0963">Cytoplasm</keyword>
<keyword evidence="4 7" id="KW-0520">NAD</keyword>
<dbReference type="PANTHER" id="PTHR35786">
    <property type="entry name" value="REDOX-SENSING TRANSCRIPTIONAL REPRESSOR REX"/>
    <property type="match status" value="1"/>
</dbReference>
<dbReference type="InterPro" id="IPR022876">
    <property type="entry name" value="Tscrpt_rep_Rex"/>
</dbReference>
<dbReference type="GO" id="GO:0003677">
    <property type="term" value="F:DNA binding"/>
    <property type="evidence" value="ECO:0007669"/>
    <property type="project" value="UniProtKB-UniRule"/>
</dbReference>
<dbReference type="GO" id="GO:0051775">
    <property type="term" value="P:response to redox state"/>
    <property type="evidence" value="ECO:0007669"/>
    <property type="project" value="InterPro"/>
</dbReference>
<evidence type="ECO:0000259" key="8">
    <source>
        <dbReference type="SMART" id="SM00881"/>
    </source>
</evidence>
<dbReference type="Proteomes" id="UP000256329">
    <property type="component" value="Unassembled WGS sequence"/>
</dbReference>
<dbReference type="SMART" id="SM00881">
    <property type="entry name" value="CoA_binding"/>
    <property type="match status" value="1"/>
</dbReference>
<keyword evidence="3 7" id="KW-0805">Transcription regulation</keyword>
<name>A0A3D8P4A1_9THEO</name>
<dbReference type="NCBIfam" id="NF003993">
    <property type="entry name" value="PRK05472.2-2"/>
    <property type="match status" value="1"/>
</dbReference>
<evidence type="ECO:0000256" key="7">
    <source>
        <dbReference type="HAMAP-Rule" id="MF_01131"/>
    </source>
</evidence>
<feature type="binding site" evidence="7">
    <location>
        <begin position="90"/>
        <end position="95"/>
    </location>
    <ligand>
        <name>NAD(+)</name>
        <dbReference type="ChEBI" id="CHEBI:57540"/>
    </ligand>
</feature>
<evidence type="ECO:0000256" key="3">
    <source>
        <dbReference type="ARBA" id="ARBA00023015"/>
    </source>
</evidence>
<comment type="caution">
    <text evidence="9">The sequence shown here is derived from an EMBL/GenBank/DDBJ whole genome shotgun (WGS) entry which is preliminary data.</text>
</comment>
<dbReference type="NCBIfam" id="NF003996">
    <property type="entry name" value="PRK05472.2-5"/>
    <property type="match status" value="1"/>
</dbReference>
<evidence type="ECO:0000256" key="2">
    <source>
        <dbReference type="ARBA" id="ARBA00022491"/>
    </source>
</evidence>
<dbReference type="HAMAP" id="MF_01131">
    <property type="entry name" value="Rex"/>
    <property type="match status" value="1"/>
</dbReference>
<keyword evidence="10" id="KW-1185">Reference proteome</keyword>
<dbReference type="NCBIfam" id="NF003992">
    <property type="entry name" value="PRK05472.2-1"/>
    <property type="match status" value="1"/>
</dbReference>
<dbReference type="EMBL" id="QSLN01000003">
    <property type="protein sequence ID" value="RDV83955.1"/>
    <property type="molecule type" value="Genomic_DNA"/>
</dbReference>
<dbReference type="InterPro" id="IPR036388">
    <property type="entry name" value="WH-like_DNA-bd_sf"/>
</dbReference>
<evidence type="ECO:0000256" key="4">
    <source>
        <dbReference type="ARBA" id="ARBA00023027"/>
    </source>
</evidence>
<evidence type="ECO:0000256" key="1">
    <source>
        <dbReference type="ARBA" id="ARBA00022490"/>
    </source>
</evidence>
<dbReference type="InterPro" id="IPR036291">
    <property type="entry name" value="NAD(P)-bd_dom_sf"/>
</dbReference>
<reference evidence="9 10" key="1">
    <citation type="submission" date="2018-08" db="EMBL/GenBank/DDBJ databases">
        <title>Form III RuBisCO-mediated autotrophy in Thermodesulfobium bacteria.</title>
        <authorList>
            <person name="Toshchakov S.V."/>
            <person name="Kublanov I.V."/>
            <person name="Frolov E."/>
            <person name="Bonch-Osmolovskaya E.A."/>
            <person name="Tourova T.P."/>
            <person name="Chernych N.A."/>
            <person name="Lebedinsky A.V."/>
        </authorList>
    </citation>
    <scope>NUCLEOTIDE SEQUENCE [LARGE SCALE GENOMIC DNA]</scope>
    <source>
        <strain evidence="9 10">SR</strain>
    </source>
</reference>
<dbReference type="GO" id="GO:0003700">
    <property type="term" value="F:DNA-binding transcription factor activity"/>
    <property type="evidence" value="ECO:0007669"/>
    <property type="project" value="UniProtKB-UniRule"/>
</dbReference>
<evidence type="ECO:0000313" key="10">
    <source>
        <dbReference type="Proteomes" id="UP000256329"/>
    </source>
</evidence>
<proteinExistence type="inferred from homology"/>
<comment type="function">
    <text evidence="7">Modulates transcription in response to changes in cellular NADH/NAD(+) redox state.</text>
</comment>
<feature type="domain" description="CoA-binding" evidence="8">
    <location>
        <begin position="80"/>
        <end position="180"/>
    </location>
</feature>
<evidence type="ECO:0000313" key="9">
    <source>
        <dbReference type="EMBL" id="RDV83955.1"/>
    </source>
</evidence>
<dbReference type="InterPro" id="IPR003781">
    <property type="entry name" value="CoA-bd"/>
</dbReference>
<comment type="subunit">
    <text evidence="7">Homodimer.</text>
</comment>
<dbReference type="NCBIfam" id="NF003995">
    <property type="entry name" value="PRK05472.2-4"/>
    <property type="match status" value="1"/>
</dbReference>